<accession>A0ABR0A286</accession>
<gene>
    <name evidence="1" type="ORF">OUZ56_001306</name>
</gene>
<reference evidence="1 2" key="1">
    <citation type="journal article" date="2023" name="Nucleic Acids Res.">
        <title>The hologenome of Daphnia magna reveals possible DNA methylation and microbiome-mediated evolution of the host genome.</title>
        <authorList>
            <person name="Chaturvedi A."/>
            <person name="Li X."/>
            <person name="Dhandapani V."/>
            <person name="Marshall H."/>
            <person name="Kissane S."/>
            <person name="Cuenca-Cambronero M."/>
            <person name="Asole G."/>
            <person name="Calvet F."/>
            <person name="Ruiz-Romero M."/>
            <person name="Marangio P."/>
            <person name="Guigo R."/>
            <person name="Rago D."/>
            <person name="Mirbahai L."/>
            <person name="Eastwood N."/>
            <person name="Colbourne J.K."/>
            <person name="Zhou J."/>
            <person name="Mallon E."/>
            <person name="Orsini L."/>
        </authorList>
    </citation>
    <scope>NUCLEOTIDE SEQUENCE [LARGE SCALE GENOMIC DNA]</scope>
    <source>
        <strain evidence="1">LRV0_1</strain>
    </source>
</reference>
<organism evidence="1 2">
    <name type="scientific">Daphnia magna</name>
    <dbReference type="NCBI Taxonomy" id="35525"/>
    <lineage>
        <taxon>Eukaryota</taxon>
        <taxon>Metazoa</taxon>
        <taxon>Ecdysozoa</taxon>
        <taxon>Arthropoda</taxon>
        <taxon>Crustacea</taxon>
        <taxon>Branchiopoda</taxon>
        <taxon>Diplostraca</taxon>
        <taxon>Cladocera</taxon>
        <taxon>Anomopoda</taxon>
        <taxon>Daphniidae</taxon>
        <taxon>Daphnia</taxon>
    </lineage>
</organism>
<dbReference type="EMBL" id="JAOYFB010000036">
    <property type="protein sequence ID" value="KAK4019280.1"/>
    <property type="molecule type" value="Genomic_DNA"/>
</dbReference>
<evidence type="ECO:0000313" key="2">
    <source>
        <dbReference type="Proteomes" id="UP001234178"/>
    </source>
</evidence>
<comment type="caution">
    <text evidence="1">The sequence shown here is derived from an EMBL/GenBank/DDBJ whole genome shotgun (WGS) entry which is preliminary data.</text>
</comment>
<protein>
    <submittedName>
        <fullName evidence="1">Uncharacterized protein</fullName>
    </submittedName>
</protein>
<evidence type="ECO:0000313" key="1">
    <source>
        <dbReference type="EMBL" id="KAK4019280.1"/>
    </source>
</evidence>
<dbReference type="Proteomes" id="UP001234178">
    <property type="component" value="Unassembled WGS sequence"/>
</dbReference>
<name>A0ABR0A286_9CRUS</name>
<proteinExistence type="predicted"/>
<keyword evidence="2" id="KW-1185">Reference proteome</keyword>
<sequence length="131" mass="15463">MEGWNGPLREIVIRSTSFNKNNQTKQNGEWKKKKKIENQNVYLIDIRGKGYQKGDTFSKCGKERKTVAGRMMSWGEPRVIWMNVKRKAMRVQTVLLLPLIPTGWTQRNNHLLDQHLPPRDISHHREPKNFK</sequence>